<feature type="transmembrane region" description="Helical" evidence="1">
    <location>
        <begin position="20"/>
        <end position="39"/>
    </location>
</feature>
<comment type="caution">
    <text evidence="2">The sequence shown here is derived from an EMBL/GenBank/DDBJ whole genome shotgun (WGS) entry which is preliminary data.</text>
</comment>
<evidence type="ECO:0008006" key="4">
    <source>
        <dbReference type="Google" id="ProtNLM"/>
    </source>
</evidence>
<keyword evidence="1" id="KW-0472">Membrane</keyword>
<dbReference type="EMBL" id="MLAW01000043">
    <property type="protein sequence ID" value="OJJ22270.1"/>
    <property type="molecule type" value="Genomic_DNA"/>
</dbReference>
<gene>
    <name evidence="2" type="ORF">BI308_19830</name>
</gene>
<organism evidence="2 3">
    <name type="scientific">Roseofilum reptotaenium AO1-A</name>
    <dbReference type="NCBI Taxonomy" id="1925591"/>
    <lineage>
        <taxon>Bacteria</taxon>
        <taxon>Bacillati</taxon>
        <taxon>Cyanobacteriota</taxon>
        <taxon>Cyanophyceae</taxon>
        <taxon>Desertifilales</taxon>
        <taxon>Desertifilaceae</taxon>
        <taxon>Roseofilum</taxon>
    </lineage>
</organism>
<keyword evidence="3" id="KW-1185">Reference proteome</keyword>
<evidence type="ECO:0000256" key="1">
    <source>
        <dbReference type="SAM" id="Phobius"/>
    </source>
</evidence>
<protein>
    <recommendedName>
        <fullName evidence="4">Transposase</fullName>
    </recommendedName>
</protein>
<proteinExistence type="predicted"/>
<evidence type="ECO:0000313" key="3">
    <source>
        <dbReference type="Proteomes" id="UP000183940"/>
    </source>
</evidence>
<sequence>MHLKLDNLITKNIPGVRLQILMSLIAYLILQLMEIHEFYGHTLLDKFRYLQLKLSQKCSLIHWNYD</sequence>
<accession>A0A1L9QMF5</accession>
<keyword evidence="1" id="KW-1133">Transmembrane helix</keyword>
<dbReference type="AlphaFoldDB" id="A0A1L9QMF5"/>
<reference evidence="2" key="1">
    <citation type="submission" date="2016-10" db="EMBL/GenBank/DDBJ databases">
        <title>CRISPR-Cas defence system in Roseofilum reptotaenium: evidence of a bacteriophage-cyanobacterium arms race in the coral black band disease.</title>
        <authorList>
            <person name="Buerger P."/>
            <person name="Wood-Charlson E.M."/>
            <person name="Weynberg K.D."/>
            <person name="Willis B."/>
            <person name="Van Oppen M.J."/>
        </authorList>
    </citation>
    <scope>NUCLEOTIDE SEQUENCE [LARGE SCALE GENOMIC DNA]</scope>
    <source>
        <strain evidence="2">AO1-A</strain>
    </source>
</reference>
<dbReference type="Proteomes" id="UP000183940">
    <property type="component" value="Unassembled WGS sequence"/>
</dbReference>
<name>A0A1L9QMF5_9CYAN</name>
<keyword evidence="1" id="KW-0812">Transmembrane</keyword>
<evidence type="ECO:0000313" key="2">
    <source>
        <dbReference type="EMBL" id="OJJ22270.1"/>
    </source>
</evidence>